<reference evidence="2 3" key="1">
    <citation type="journal article" date="2017" name="Chemistry">
        <title>Isolation, Biosynthesis and Chemical Modifications of Rubterolones A-F: Rare Tropolone Alkaloids from Actinomadura sp. 5-2.</title>
        <authorList>
            <person name="Guo H."/>
            <person name="Benndorf R."/>
            <person name="Leichnitz D."/>
            <person name="Klassen J.L."/>
            <person name="Vollmers J."/>
            <person name="Gorls H."/>
            <person name="Steinacker M."/>
            <person name="Weigel C."/>
            <person name="Dahse H.M."/>
            <person name="Kaster A.K."/>
            <person name="de Beer Z.W."/>
            <person name="Poulsen M."/>
            <person name="Beemelmanns C."/>
        </authorList>
    </citation>
    <scope>NUCLEOTIDE SEQUENCE [LARGE SCALE GENOMIC DNA]</scope>
    <source>
        <strain evidence="2 3">5-2</strain>
    </source>
</reference>
<keyword evidence="3" id="KW-1185">Reference proteome</keyword>
<comment type="caution">
    <text evidence="2">The sequence shown here is derived from an EMBL/GenBank/DDBJ whole genome shotgun (WGS) entry which is preliminary data.</text>
</comment>
<evidence type="ECO:0000256" key="1">
    <source>
        <dbReference type="SAM" id="MobiDB-lite"/>
    </source>
</evidence>
<feature type="compositionally biased region" description="Basic and acidic residues" evidence="1">
    <location>
        <begin position="44"/>
        <end position="62"/>
    </location>
</feature>
<dbReference type="Proteomes" id="UP000242367">
    <property type="component" value="Unassembled WGS sequence"/>
</dbReference>
<name>A0A2P4UGD0_9ACTN</name>
<accession>A0A2P4UGD0</accession>
<gene>
    <name evidence="2" type="ORF">BTM25_27340</name>
</gene>
<dbReference type="EMBL" id="MTBP01000002">
    <property type="protein sequence ID" value="POM24107.1"/>
    <property type="molecule type" value="Genomic_DNA"/>
</dbReference>
<dbReference type="AlphaFoldDB" id="A0A2P4UGD0"/>
<protein>
    <submittedName>
        <fullName evidence="2">Uncharacterized protein</fullName>
    </submittedName>
</protein>
<organism evidence="2 3">
    <name type="scientific">Actinomadura rubteroloni</name>
    <dbReference type="NCBI Taxonomy" id="1926885"/>
    <lineage>
        <taxon>Bacteria</taxon>
        <taxon>Bacillati</taxon>
        <taxon>Actinomycetota</taxon>
        <taxon>Actinomycetes</taxon>
        <taxon>Streptosporangiales</taxon>
        <taxon>Thermomonosporaceae</taxon>
        <taxon>Actinomadura</taxon>
    </lineage>
</organism>
<sequence>MTDNGAMSSGPEVPDDDRTVEQDDELVILPDVTSDETDVGWGEWRGDASDDDRLLADRPPHW</sequence>
<evidence type="ECO:0000313" key="3">
    <source>
        <dbReference type="Proteomes" id="UP000242367"/>
    </source>
</evidence>
<feature type="region of interest" description="Disordered" evidence="1">
    <location>
        <begin position="1"/>
        <end position="62"/>
    </location>
</feature>
<evidence type="ECO:0000313" key="2">
    <source>
        <dbReference type="EMBL" id="POM24107.1"/>
    </source>
</evidence>
<proteinExistence type="predicted"/>